<feature type="compositionally biased region" description="Polar residues" evidence="1">
    <location>
        <begin position="374"/>
        <end position="389"/>
    </location>
</feature>
<accession>A0A8S9YGD3</accession>
<organism evidence="2 3">
    <name type="scientific">Paragonimus skrjabini miyazakii</name>
    <dbReference type="NCBI Taxonomy" id="59628"/>
    <lineage>
        <taxon>Eukaryota</taxon>
        <taxon>Metazoa</taxon>
        <taxon>Spiralia</taxon>
        <taxon>Lophotrochozoa</taxon>
        <taxon>Platyhelminthes</taxon>
        <taxon>Trematoda</taxon>
        <taxon>Digenea</taxon>
        <taxon>Plagiorchiida</taxon>
        <taxon>Troglotremata</taxon>
        <taxon>Troglotrematidae</taxon>
        <taxon>Paragonimus</taxon>
    </lineage>
</organism>
<reference evidence="2" key="1">
    <citation type="submission" date="2019-07" db="EMBL/GenBank/DDBJ databases">
        <title>Annotation for the trematode Paragonimus miyazaki's.</title>
        <authorList>
            <person name="Choi Y.-J."/>
        </authorList>
    </citation>
    <scope>NUCLEOTIDE SEQUENCE</scope>
    <source>
        <strain evidence="2">Japan</strain>
    </source>
</reference>
<evidence type="ECO:0000256" key="1">
    <source>
        <dbReference type="SAM" id="MobiDB-lite"/>
    </source>
</evidence>
<comment type="caution">
    <text evidence="2">The sequence shown here is derived from an EMBL/GenBank/DDBJ whole genome shotgun (WGS) entry which is preliminary data.</text>
</comment>
<protein>
    <submittedName>
        <fullName evidence="2">Uncharacterized protein</fullName>
    </submittedName>
</protein>
<dbReference type="AlphaFoldDB" id="A0A8S9YGD3"/>
<dbReference type="OrthoDB" id="6265695at2759"/>
<sequence>MQQSGDSQLDSTPEFSNWSDAKTQRQIDYEQLKEELQISDDHLKKLRVEQSDASHAFEEVCAGTNVSHCILLRKKLMRIERELNYEENVNQHIKQLLDQASYEKTVEQINAAKMGNTPKRTVNNQLEVDRINQEIKFTQQTKAMIASVQRECNVKGESDKCYLGGKSLNTNKSQLKHKQFLNKTMRDLQTQKEARRQEEMLVHEKMFSSTINLKNSIEKSKDSIAARRARQLSELSAMRKEENALRMKATSSSLDVDEEVALNRRMAQIDARHRAFREAQSRRRLEIVAKLLEEEHAQKQKRKTMVYLFERDRANTFEKFSTHEKTSNWEKEMSMNILKGKSPRKIQSSAVNQVKELVFSSSEDSDPADEKQTRNNSTIKSATQTSSQEPAVETILPEDVDNIVGSFSKYL</sequence>
<dbReference type="EMBL" id="JTDE01006155">
    <property type="protein sequence ID" value="KAF7245304.1"/>
    <property type="molecule type" value="Genomic_DNA"/>
</dbReference>
<feature type="region of interest" description="Disordered" evidence="1">
    <location>
        <begin position="359"/>
        <end position="394"/>
    </location>
</feature>
<name>A0A8S9YGD3_9TREM</name>
<keyword evidence="3" id="KW-1185">Reference proteome</keyword>
<feature type="region of interest" description="Disordered" evidence="1">
    <location>
        <begin position="1"/>
        <end position="23"/>
    </location>
</feature>
<feature type="compositionally biased region" description="Polar residues" evidence="1">
    <location>
        <begin position="1"/>
        <end position="21"/>
    </location>
</feature>
<evidence type="ECO:0000313" key="2">
    <source>
        <dbReference type="EMBL" id="KAF7245304.1"/>
    </source>
</evidence>
<proteinExistence type="predicted"/>
<gene>
    <name evidence="2" type="ORF">EG68_10194</name>
</gene>
<evidence type="ECO:0000313" key="3">
    <source>
        <dbReference type="Proteomes" id="UP000822476"/>
    </source>
</evidence>
<dbReference type="Proteomes" id="UP000822476">
    <property type="component" value="Unassembled WGS sequence"/>
</dbReference>